<evidence type="ECO:0000313" key="2">
    <source>
        <dbReference type="Proteomes" id="UP000029223"/>
    </source>
</evidence>
<accession>A0ABQ0JGN9</accession>
<comment type="caution">
    <text evidence="1">The sequence shown here is derived from an EMBL/GenBank/DDBJ whole genome shotgun (WGS) entry which is preliminary data.</text>
</comment>
<proteinExistence type="predicted"/>
<dbReference type="EMBL" id="BBMS01000035">
    <property type="protein sequence ID" value="GAL27906.1"/>
    <property type="molecule type" value="Genomic_DNA"/>
</dbReference>
<organism evidence="1 2">
    <name type="scientific">Vibrio variabilis</name>
    <dbReference type="NCBI Taxonomy" id="990271"/>
    <lineage>
        <taxon>Bacteria</taxon>
        <taxon>Pseudomonadati</taxon>
        <taxon>Pseudomonadota</taxon>
        <taxon>Gammaproteobacteria</taxon>
        <taxon>Vibrionales</taxon>
        <taxon>Vibrionaceae</taxon>
        <taxon>Vibrio</taxon>
    </lineage>
</organism>
<reference evidence="2" key="1">
    <citation type="submission" date="2014-09" db="EMBL/GenBank/DDBJ databases">
        <title>Vibrio variabilis JCM 19239. (C206) whole genome shotgun sequence.</title>
        <authorList>
            <person name="Sawabe T."/>
            <person name="Meirelles P."/>
            <person name="Nakanishi M."/>
            <person name="Sayaka M."/>
            <person name="Hattori M."/>
            <person name="Ohkuma M."/>
        </authorList>
    </citation>
    <scope>NUCLEOTIDE SEQUENCE [LARGE SCALE GENOMIC DNA]</scope>
    <source>
        <strain evidence="2">JCM 19239</strain>
    </source>
</reference>
<name>A0ABQ0JGN9_9VIBR</name>
<evidence type="ECO:0000313" key="1">
    <source>
        <dbReference type="EMBL" id="GAL27906.1"/>
    </source>
</evidence>
<keyword evidence="2" id="KW-1185">Reference proteome</keyword>
<protein>
    <submittedName>
        <fullName evidence="1">Uncharacterized protein</fullName>
    </submittedName>
</protein>
<reference evidence="2" key="2">
    <citation type="submission" date="2014-09" db="EMBL/GenBank/DDBJ databases">
        <authorList>
            <consortium name="NBRP consortium"/>
            <person name="Sawabe T."/>
            <person name="Meirelles P."/>
            <person name="Nakanishi M."/>
            <person name="Sayaka M."/>
            <person name="Hattori M."/>
            <person name="Ohkuma M."/>
        </authorList>
    </citation>
    <scope>NUCLEOTIDE SEQUENCE [LARGE SCALE GENOMIC DNA]</scope>
    <source>
        <strain evidence="2">JCM 19239</strain>
    </source>
</reference>
<dbReference type="Proteomes" id="UP000029223">
    <property type="component" value="Unassembled WGS sequence"/>
</dbReference>
<sequence>MPHRIDPNILLSHQIYWHHWQLESGVLSEVSDAIIGHARQFAAVTTKTFGQLSVSFAMFGNL</sequence>
<gene>
    <name evidence="1" type="ORF">JCM19239_7967</name>
</gene>